<dbReference type="InterPro" id="IPR011495">
    <property type="entry name" value="Sig_transdc_His_kin_sub2_dim/P"/>
</dbReference>
<keyword evidence="5" id="KW-0547">Nucleotide-binding</keyword>
<evidence type="ECO:0000313" key="13">
    <source>
        <dbReference type="EMBL" id="MCF4142820.1"/>
    </source>
</evidence>
<evidence type="ECO:0000256" key="7">
    <source>
        <dbReference type="ARBA" id="ARBA00022840"/>
    </source>
</evidence>
<dbReference type="SMART" id="SM00448">
    <property type="entry name" value="REC"/>
    <property type="match status" value="1"/>
</dbReference>
<dbReference type="PROSITE" id="PS50112">
    <property type="entry name" value="PAS"/>
    <property type="match status" value="1"/>
</dbReference>
<organism evidence="13 14">
    <name type="scientific">Dethiosulfovibrio marinus</name>
    <dbReference type="NCBI Taxonomy" id="133532"/>
    <lineage>
        <taxon>Bacteria</taxon>
        <taxon>Thermotogati</taxon>
        <taxon>Synergistota</taxon>
        <taxon>Synergistia</taxon>
        <taxon>Synergistales</taxon>
        <taxon>Dethiosulfovibrionaceae</taxon>
        <taxon>Dethiosulfovibrio</taxon>
    </lineage>
</organism>
<dbReference type="InterPro" id="IPR035965">
    <property type="entry name" value="PAS-like_dom_sf"/>
</dbReference>
<dbReference type="SUPFAM" id="SSF55785">
    <property type="entry name" value="PYP-like sensor domain (PAS domain)"/>
    <property type="match status" value="2"/>
</dbReference>
<feature type="coiled-coil region" evidence="9">
    <location>
        <begin position="129"/>
        <end position="163"/>
    </location>
</feature>
<protein>
    <recommendedName>
        <fullName evidence="2">histidine kinase</fullName>
        <ecNumber evidence="2">2.7.13.3</ecNumber>
    </recommendedName>
</protein>
<dbReference type="Pfam" id="PF00072">
    <property type="entry name" value="Response_reg"/>
    <property type="match status" value="1"/>
</dbReference>
<dbReference type="PANTHER" id="PTHR43065:SF23">
    <property type="entry name" value="SENSOR HISTIDINE KINASE PDTAS"/>
    <property type="match status" value="1"/>
</dbReference>
<dbReference type="InterPro" id="IPR011006">
    <property type="entry name" value="CheY-like_superfamily"/>
</dbReference>
<dbReference type="InterPro" id="IPR011102">
    <property type="entry name" value="Sig_transdc_His_kinase_HWE"/>
</dbReference>
<dbReference type="Pfam" id="PF08448">
    <property type="entry name" value="PAS_4"/>
    <property type="match status" value="2"/>
</dbReference>
<dbReference type="InterPro" id="IPR036890">
    <property type="entry name" value="HATPase_C_sf"/>
</dbReference>
<dbReference type="InterPro" id="IPR000014">
    <property type="entry name" value="PAS"/>
</dbReference>
<keyword evidence="14" id="KW-1185">Reference proteome</keyword>
<feature type="modified residue" description="4-aspartylphosphate" evidence="8">
    <location>
        <position position="56"/>
    </location>
</feature>
<evidence type="ECO:0000256" key="3">
    <source>
        <dbReference type="ARBA" id="ARBA00022553"/>
    </source>
</evidence>
<keyword evidence="6" id="KW-0418">Kinase</keyword>
<proteinExistence type="predicted"/>
<dbReference type="InterPro" id="IPR005467">
    <property type="entry name" value="His_kinase_dom"/>
</dbReference>
<keyword evidence="4" id="KW-0808">Transferase</keyword>
<dbReference type="SUPFAM" id="SSF55874">
    <property type="entry name" value="ATPase domain of HSP90 chaperone/DNA topoisomerase II/histidine kinase"/>
    <property type="match status" value="1"/>
</dbReference>
<dbReference type="Pfam" id="PF07568">
    <property type="entry name" value="HisKA_2"/>
    <property type="match status" value="1"/>
</dbReference>
<dbReference type="PROSITE" id="PS50109">
    <property type="entry name" value="HIS_KIN"/>
    <property type="match status" value="1"/>
</dbReference>
<dbReference type="SMART" id="SM00091">
    <property type="entry name" value="PAS"/>
    <property type="match status" value="2"/>
</dbReference>
<dbReference type="EMBL" id="JAKGUD010000008">
    <property type="protein sequence ID" value="MCF4142820.1"/>
    <property type="molecule type" value="Genomic_DNA"/>
</dbReference>
<reference evidence="13 14" key="1">
    <citation type="submission" date="2022-01" db="EMBL/GenBank/DDBJ databases">
        <title>Dethiosulfovibrio faecalis sp. nov., a novel proteolytic, non-sulfur-reducing bacterium isolated from a marine aquaculture solid waste bioreactor.</title>
        <authorList>
            <person name="Grabowski S."/>
            <person name="Apolinario E."/>
            <person name="Schneider N."/>
            <person name="Marshall C.W."/>
            <person name="Sowers K.R."/>
        </authorList>
    </citation>
    <scope>NUCLEOTIDE SEQUENCE [LARGE SCALE GENOMIC DNA]</scope>
    <source>
        <strain evidence="13 14">DSM 12537</strain>
    </source>
</reference>
<keyword evidence="3 8" id="KW-0597">Phosphoprotein</keyword>
<keyword evidence="7" id="KW-0067">ATP-binding</keyword>
<gene>
    <name evidence="13" type="ORF">L2W38_08315</name>
</gene>
<dbReference type="SMART" id="SM00387">
    <property type="entry name" value="HATPase_c"/>
    <property type="match status" value="1"/>
</dbReference>
<dbReference type="Gene3D" id="3.30.565.10">
    <property type="entry name" value="Histidine kinase-like ATPase, C-terminal domain"/>
    <property type="match status" value="1"/>
</dbReference>
<evidence type="ECO:0000256" key="4">
    <source>
        <dbReference type="ARBA" id="ARBA00022679"/>
    </source>
</evidence>
<dbReference type="InterPro" id="IPR003594">
    <property type="entry name" value="HATPase_dom"/>
</dbReference>
<accession>A0ABS9ESH8</accession>
<evidence type="ECO:0000256" key="8">
    <source>
        <dbReference type="PROSITE-ProRule" id="PRU00169"/>
    </source>
</evidence>
<dbReference type="Proteomes" id="UP001200430">
    <property type="component" value="Unassembled WGS sequence"/>
</dbReference>
<name>A0ABS9ESH8_9BACT</name>
<evidence type="ECO:0000256" key="6">
    <source>
        <dbReference type="ARBA" id="ARBA00022777"/>
    </source>
</evidence>
<feature type="domain" description="Response regulatory" evidence="11">
    <location>
        <begin position="8"/>
        <end position="123"/>
    </location>
</feature>
<keyword evidence="9" id="KW-0175">Coiled coil</keyword>
<evidence type="ECO:0000259" key="11">
    <source>
        <dbReference type="PROSITE" id="PS50110"/>
    </source>
</evidence>
<dbReference type="Gene3D" id="3.30.450.20">
    <property type="entry name" value="PAS domain"/>
    <property type="match status" value="2"/>
</dbReference>
<dbReference type="InterPro" id="IPR001789">
    <property type="entry name" value="Sig_transdc_resp-reg_receiver"/>
</dbReference>
<dbReference type="PANTHER" id="PTHR43065">
    <property type="entry name" value="SENSOR HISTIDINE KINASE"/>
    <property type="match status" value="1"/>
</dbReference>
<dbReference type="RefSeq" id="WP_236099540.1">
    <property type="nucleotide sequence ID" value="NZ_JAKGUD010000008.1"/>
</dbReference>
<comment type="catalytic activity">
    <reaction evidence="1">
        <text>ATP + protein L-histidine = ADP + protein N-phospho-L-histidine.</text>
        <dbReference type="EC" id="2.7.13.3"/>
    </reaction>
</comment>
<comment type="caution">
    <text evidence="13">The sequence shown here is derived from an EMBL/GenBank/DDBJ whole genome shotgun (WGS) entry which is preliminary data.</text>
</comment>
<evidence type="ECO:0000256" key="5">
    <source>
        <dbReference type="ARBA" id="ARBA00022741"/>
    </source>
</evidence>
<evidence type="ECO:0000256" key="1">
    <source>
        <dbReference type="ARBA" id="ARBA00000085"/>
    </source>
</evidence>
<feature type="domain" description="PAS" evidence="12">
    <location>
        <begin position="160"/>
        <end position="206"/>
    </location>
</feature>
<dbReference type="EC" id="2.7.13.3" evidence="2"/>
<dbReference type="SMART" id="SM00911">
    <property type="entry name" value="HWE_HK"/>
    <property type="match status" value="1"/>
</dbReference>
<sequence>MKEISQSLVMVVDDSRAFLDLMVELLSPICRVSVALDGPSCLALAEREAPDLFLMDVQMPGMSGFDVCRVLKSDQALRHIPVMFVSSINDMESRIKGLSLGAVDYLVRPFFSQELLLRVKAHLKLKIAQESLMQEAEYLEEQVRRRTEEIRAATMRIEASEREFRSLAEGLPDMVFRIGPDGRFRSISGAVRSLLGADPGEALGRTPEESGLSNLCIALSRENLMRVFQKGDQEVMEVPLLEGGTVEVRLLPERGPDDSKVISILGIIRDISSQRMVEEQLLSQGAFLSTLVDNLPVGVMAKDLSVGGAYVIWNSKLSQILEISAEEALGMTEGDLFPSELADIMVRDDRKAFETGRPVVTDLSYDVAGPDGLTVRFFRVTRVPITDDEGAPSILLAMVEDRTDFVIADRELMSSLHDKDILLQEVHHRVKNNLQVVSSLMNLQASRTDDPTVIDAFLESRSRVLAMAYVHELLYRNSQFSDIRFADYLDELTGTISTTYGDGRDISLEVEADDTRLHVDVAIPCGLIVNELVTNAYKHAFSGRESGTVKVDFRSEGGDVSLIVSDDGVGCDDLDKEDSLGLTVVRGLVRQIGGGLVVSSDRGMSFEVSFPFNRGAGEMKEGARR</sequence>
<dbReference type="PROSITE" id="PS50110">
    <property type="entry name" value="RESPONSE_REGULATORY"/>
    <property type="match status" value="1"/>
</dbReference>
<dbReference type="SUPFAM" id="SSF52172">
    <property type="entry name" value="CheY-like"/>
    <property type="match status" value="1"/>
</dbReference>
<feature type="domain" description="Histidine kinase" evidence="10">
    <location>
        <begin position="425"/>
        <end position="614"/>
    </location>
</feature>
<evidence type="ECO:0000256" key="2">
    <source>
        <dbReference type="ARBA" id="ARBA00012438"/>
    </source>
</evidence>
<dbReference type="NCBIfam" id="TIGR00229">
    <property type="entry name" value="sensory_box"/>
    <property type="match status" value="1"/>
</dbReference>
<evidence type="ECO:0000259" key="12">
    <source>
        <dbReference type="PROSITE" id="PS50112"/>
    </source>
</evidence>
<dbReference type="Gene3D" id="3.40.50.2300">
    <property type="match status" value="1"/>
</dbReference>
<evidence type="ECO:0000256" key="9">
    <source>
        <dbReference type="SAM" id="Coils"/>
    </source>
</evidence>
<evidence type="ECO:0000313" key="14">
    <source>
        <dbReference type="Proteomes" id="UP001200430"/>
    </source>
</evidence>
<dbReference type="InterPro" id="IPR013656">
    <property type="entry name" value="PAS_4"/>
</dbReference>
<dbReference type="Pfam" id="PF02518">
    <property type="entry name" value="HATPase_c"/>
    <property type="match status" value="1"/>
</dbReference>
<dbReference type="CDD" id="cd00130">
    <property type="entry name" value="PAS"/>
    <property type="match status" value="2"/>
</dbReference>
<evidence type="ECO:0000259" key="10">
    <source>
        <dbReference type="PROSITE" id="PS50109"/>
    </source>
</evidence>